<dbReference type="SUPFAM" id="SSF53092">
    <property type="entry name" value="Creatinase/prolidase N-terminal domain"/>
    <property type="match status" value="1"/>
</dbReference>
<evidence type="ECO:0000313" key="3">
    <source>
        <dbReference type="Proteomes" id="UP000315385"/>
    </source>
</evidence>
<dbReference type="PANTHER" id="PTHR46112:SF2">
    <property type="entry name" value="XAA-PRO AMINOPEPTIDASE P-RELATED"/>
    <property type="match status" value="1"/>
</dbReference>
<evidence type="ECO:0000259" key="1">
    <source>
        <dbReference type="Pfam" id="PF00557"/>
    </source>
</evidence>
<dbReference type="InterPro" id="IPR000994">
    <property type="entry name" value="Pept_M24"/>
</dbReference>
<dbReference type="SUPFAM" id="SSF55920">
    <property type="entry name" value="Creatinase/aminopeptidase"/>
    <property type="match status" value="1"/>
</dbReference>
<comment type="caution">
    <text evidence="2">The sequence shown here is derived from an EMBL/GenBank/DDBJ whole genome shotgun (WGS) entry which is preliminary data.</text>
</comment>
<gene>
    <name evidence="2" type="ORF">EWF95_07725</name>
</gene>
<dbReference type="CDD" id="cd01066">
    <property type="entry name" value="APP_MetAP"/>
    <property type="match status" value="1"/>
</dbReference>
<dbReference type="EMBL" id="SESI01000002">
    <property type="protein sequence ID" value="TQQ80371.1"/>
    <property type="molecule type" value="Genomic_DNA"/>
</dbReference>
<reference evidence="2 3" key="1">
    <citation type="submission" date="2019-02" db="EMBL/GenBank/DDBJ databases">
        <title>Halonotius sp. a new haloqrchaeon isolated from saline water.</title>
        <authorList>
            <person name="Duran-Viseras A."/>
            <person name="Sanchez-Porro C."/>
            <person name="Ventosa A."/>
        </authorList>
    </citation>
    <scope>NUCLEOTIDE SEQUENCE [LARGE SCALE GENOMIC DNA]</scope>
    <source>
        <strain evidence="2 3">F9-27</strain>
    </source>
</reference>
<dbReference type="Pfam" id="PF00557">
    <property type="entry name" value="Peptidase_M24"/>
    <property type="match status" value="1"/>
</dbReference>
<name>A0A544QN79_9EURY</name>
<sequence>MSIQPPLDDRRARLDAYLDDRDLAAVWFGRPNSFAWLTGGSNVVDREGPVGVAAAGYDREQGFRVVTDTIEAPRLRDEELPDAFTIEAADWYADSLADAVAERSPTPATADFDVAGFEAVDASSLRQPLADADIEGYRAVGVDVAEAIESVARSLSPADTERAVATDLRAALEARGLVAPVVLVGGDERAQAYRHYTPSDTEIGDYALLSVTAHRGGLYASTTRTVAFDAPDWLADRHRAAARVEVSALAATQRSAAAAGDDAGSVFAAIQDAYAAVGWPDEWMNHHQGGAAGFAGREWIATPDHAARVFAPMAYAWNPTVQGAKSEGTVLVADDAIEPLTTTGDWPTIDVAAVDTVADVRLSRPAILHRDS</sequence>
<dbReference type="InterPro" id="IPR050659">
    <property type="entry name" value="Peptidase_M24B"/>
</dbReference>
<feature type="domain" description="Peptidase M24" evidence="1">
    <location>
        <begin position="137"/>
        <end position="293"/>
    </location>
</feature>
<dbReference type="RefSeq" id="WP_142443491.1">
    <property type="nucleotide sequence ID" value="NZ_SESI01000002.1"/>
</dbReference>
<protein>
    <submittedName>
        <fullName evidence="2">M24 family metallopeptidase</fullName>
    </submittedName>
</protein>
<dbReference type="Proteomes" id="UP000315385">
    <property type="component" value="Unassembled WGS sequence"/>
</dbReference>
<dbReference type="InterPro" id="IPR036005">
    <property type="entry name" value="Creatinase/aminopeptidase-like"/>
</dbReference>
<keyword evidence="3" id="KW-1185">Reference proteome</keyword>
<proteinExistence type="predicted"/>
<organism evidence="2 3">
    <name type="scientific">Halonotius roseus</name>
    <dbReference type="NCBI Taxonomy" id="2511997"/>
    <lineage>
        <taxon>Archaea</taxon>
        <taxon>Methanobacteriati</taxon>
        <taxon>Methanobacteriota</taxon>
        <taxon>Stenosarchaea group</taxon>
        <taxon>Halobacteria</taxon>
        <taxon>Halobacteriales</taxon>
        <taxon>Haloferacaceae</taxon>
        <taxon>Halonotius</taxon>
    </lineage>
</organism>
<dbReference type="PANTHER" id="PTHR46112">
    <property type="entry name" value="AMINOPEPTIDASE"/>
    <property type="match status" value="1"/>
</dbReference>
<accession>A0A544QN79</accession>
<dbReference type="Gene3D" id="3.90.230.10">
    <property type="entry name" value="Creatinase/methionine aminopeptidase superfamily"/>
    <property type="match status" value="1"/>
</dbReference>
<dbReference type="OrthoDB" id="202529at2157"/>
<dbReference type="AlphaFoldDB" id="A0A544QN79"/>
<dbReference type="InterPro" id="IPR029149">
    <property type="entry name" value="Creatin/AminoP/Spt16_N"/>
</dbReference>
<evidence type="ECO:0000313" key="2">
    <source>
        <dbReference type="EMBL" id="TQQ80371.1"/>
    </source>
</evidence>